<dbReference type="PANTHER" id="PTHR31669:SF307">
    <property type="entry name" value="PROTEIN FAR1-RELATED SEQUENCE"/>
    <property type="match status" value="1"/>
</dbReference>
<keyword evidence="2 6" id="KW-0479">Metal-binding</keyword>
<dbReference type="GO" id="GO:0005634">
    <property type="term" value="C:nucleus"/>
    <property type="evidence" value="ECO:0007669"/>
    <property type="project" value="UniProtKB-SubCell"/>
</dbReference>
<comment type="similarity">
    <text evidence="1 6">Belongs to the FHY3/FAR1 family.</text>
</comment>
<keyword evidence="4 6" id="KW-0862">Zinc</keyword>
<sequence>MAGAIVALPNDNQVSWKRRKTICEGPDYRDPVPGKPSALQQALMKFADRTSAYIINPAVGTEFDNCDEAYEYYNLYSWECGFGIRWGKKRWSEKKRKKCGLETKPYQLAQEFYCSCRGHPESNVKTCSSKTNCRAMLRLHRTADHGWIVKKHWPSHHHLDKFTKDLIRMLRENNIGITKLYSILGNFFGSMQNVPATKRCLKTVCQKINREQADNDIKKTLDLIRELRESDPGFAFSVDPDENGRIKTLLWTNSQSRMQYDHFGDVVSFDTTFKTNLYDMPFGLFVGVNNHFQTVLLGGVLMTDEKIDSFKWVFREFSSLMGGRQPKTILTDQCRAMEVAIAEEWPNTVHRWCKWHVLKRVRECVGQKYTSNKEFRDRFHIMLNEMLTIEEFETSWSILLKQYGLEKNAFLTQIYETRHKWVKSYFKGVFCARMTSTQRSESANHMLKNILSPSCPLHQFIQQYMKMQYIRDEEENYEERRNKLNSKKISTGGPLVVHAHRTYTLKVFSLFSQLKEESEFYRAIEIIPGEEYMAEHYDLTRVQHWCKGQYRVQVVHGGAEYMCECGLFEHFGLPCSHILRVMISNGVQKIPYSLILQRWTKSARHILPADLSQYKKDNPALLAQTYRHSSLMLKVLRFAEMGIAMCRVTP</sequence>
<dbReference type="GO" id="GO:0008270">
    <property type="term" value="F:zinc ion binding"/>
    <property type="evidence" value="ECO:0007669"/>
    <property type="project" value="UniProtKB-UniRule"/>
</dbReference>
<comment type="caution">
    <text evidence="8">The sequence shown here is derived from an EMBL/GenBank/DDBJ whole genome shotgun (WGS) entry which is preliminary data.</text>
</comment>
<evidence type="ECO:0000259" key="7">
    <source>
        <dbReference type="PROSITE" id="PS50966"/>
    </source>
</evidence>
<keyword evidence="9" id="KW-1185">Reference proteome</keyword>
<gene>
    <name evidence="8" type="ORF">PVAP13_5KG621807</name>
</gene>
<dbReference type="InterPro" id="IPR018289">
    <property type="entry name" value="MULE_transposase_dom"/>
</dbReference>
<evidence type="ECO:0000313" key="9">
    <source>
        <dbReference type="Proteomes" id="UP000823388"/>
    </source>
</evidence>
<keyword evidence="3 5" id="KW-0863">Zinc-finger</keyword>
<dbReference type="AlphaFoldDB" id="A0A8T0SXK6"/>
<comment type="subcellular location">
    <subcellularLocation>
        <location evidence="6">Nucleus</location>
    </subcellularLocation>
</comment>
<evidence type="ECO:0000256" key="4">
    <source>
        <dbReference type="ARBA" id="ARBA00022833"/>
    </source>
</evidence>
<dbReference type="PROSITE" id="PS50966">
    <property type="entry name" value="ZF_SWIM"/>
    <property type="match status" value="1"/>
</dbReference>
<evidence type="ECO:0000256" key="1">
    <source>
        <dbReference type="ARBA" id="ARBA00005889"/>
    </source>
</evidence>
<dbReference type="Proteomes" id="UP000823388">
    <property type="component" value="Chromosome 5K"/>
</dbReference>
<evidence type="ECO:0000256" key="2">
    <source>
        <dbReference type="ARBA" id="ARBA00022723"/>
    </source>
</evidence>
<accession>A0A8T0SXK6</accession>
<evidence type="ECO:0000313" key="8">
    <source>
        <dbReference type="EMBL" id="KAG2601844.1"/>
    </source>
</evidence>
<evidence type="ECO:0000256" key="5">
    <source>
        <dbReference type="PROSITE-ProRule" id="PRU00325"/>
    </source>
</evidence>
<dbReference type="Pfam" id="PF03101">
    <property type="entry name" value="FAR1"/>
    <property type="match status" value="1"/>
</dbReference>
<evidence type="ECO:0000256" key="6">
    <source>
        <dbReference type="RuleBase" id="RU367018"/>
    </source>
</evidence>
<comment type="function">
    <text evidence="6">Putative transcription activator involved in regulating light control of development.</text>
</comment>
<dbReference type="Pfam" id="PF10551">
    <property type="entry name" value="MULE"/>
    <property type="match status" value="1"/>
</dbReference>
<feature type="domain" description="SWIM-type" evidence="7">
    <location>
        <begin position="550"/>
        <end position="586"/>
    </location>
</feature>
<organism evidence="8 9">
    <name type="scientific">Panicum virgatum</name>
    <name type="common">Blackwell switchgrass</name>
    <dbReference type="NCBI Taxonomy" id="38727"/>
    <lineage>
        <taxon>Eukaryota</taxon>
        <taxon>Viridiplantae</taxon>
        <taxon>Streptophyta</taxon>
        <taxon>Embryophyta</taxon>
        <taxon>Tracheophyta</taxon>
        <taxon>Spermatophyta</taxon>
        <taxon>Magnoliopsida</taxon>
        <taxon>Liliopsida</taxon>
        <taxon>Poales</taxon>
        <taxon>Poaceae</taxon>
        <taxon>PACMAD clade</taxon>
        <taxon>Panicoideae</taxon>
        <taxon>Panicodae</taxon>
        <taxon>Paniceae</taxon>
        <taxon>Panicinae</taxon>
        <taxon>Panicum</taxon>
        <taxon>Panicum sect. Hiantes</taxon>
    </lineage>
</organism>
<name>A0A8T0SXK6_PANVG</name>
<dbReference type="InterPro" id="IPR007527">
    <property type="entry name" value="Znf_SWIM"/>
</dbReference>
<reference evidence="8" key="1">
    <citation type="submission" date="2020-05" db="EMBL/GenBank/DDBJ databases">
        <title>WGS assembly of Panicum virgatum.</title>
        <authorList>
            <person name="Lovell J.T."/>
            <person name="Jenkins J."/>
            <person name="Shu S."/>
            <person name="Juenger T.E."/>
            <person name="Schmutz J."/>
        </authorList>
    </citation>
    <scope>NUCLEOTIDE SEQUENCE</scope>
    <source>
        <strain evidence="8">AP13</strain>
    </source>
</reference>
<keyword evidence="6" id="KW-0539">Nucleus</keyword>
<dbReference type="InterPro" id="IPR031052">
    <property type="entry name" value="FHY3/FAR1"/>
</dbReference>
<dbReference type="InterPro" id="IPR004330">
    <property type="entry name" value="FAR1_DNA_bnd_dom"/>
</dbReference>
<dbReference type="PANTHER" id="PTHR31669">
    <property type="entry name" value="PROTEIN FAR1-RELATED SEQUENCE 10-RELATED"/>
    <property type="match status" value="1"/>
</dbReference>
<protein>
    <recommendedName>
        <fullName evidence="6">Protein FAR1-RELATED SEQUENCE</fullName>
    </recommendedName>
</protein>
<dbReference type="EMBL" id="CM029045">
    <property type="protein sequence ID" value="KAG2601844.1"/>
    <property type="molecule type" value="Genomic_DNA"/>
</dbReference>
<evidence type="ECO:0000256" key="3">
    <source>
        <dbReference type="ARBA" id="ARBA00022771"/>
    </source>
</evidence>
<dbReference type="Pfam" id="PF04434">
    <property type="entry name" value="SWIM"/>
    <property type="match status" value="1"/>
</dbReference>
<proteinExistence type="inferred from homology"/>
<dbReference type="SMART" id="SM00575">
    <property type="entry name" value="ZnF_PMZ"/>
    <property type="match status" value="1"/>
</dbReference>
<dbReference type="InterPro" id="IPR006564">
    <property type="entry name" value="Znf_PMZ"/>
</dbReference>
<dbReference type="GO" id="GO:0006355">
    <property type="term" value="P:regulation of DNA-templated transcription"/>
    <property type="evidence" value="ECO:0007669"/>
    <property type="project" value="UniProtKB-UniRule"/>
</dbReference>